<dbReference type="PROSITE" id="PS01124">
    <property type="entry name" value="HTH_ARAC_FAMILY_2"/>
    <property type="match status" value="1"/>
</dbReference>
<evidence type="ECO:0000256" key="2">
    <source>
        <dbReference type="ARBA" id="ARBA00023125"/>
    </source>
</evidence>
<dbReference type="Proteomes" id="UP000824141">
    <property type="component" value="Unassembled WGS sequence"/>
</dbReference>
<keyword evidence="2" id="KW-0238">DNA-binding</keyword>
<dbReference type="SUPFAM" id="SSF46689">
    <property type="entry name" value="Homeodomain-like"/>
    <property type="match status" value="2"/>
</dbReference>
<evidence type="ECO:0000256" key="1">
    <source>
        <dbReference type="ARBA" id="ARBA00023015"/>
    </source>
</evidence>
<name>A0A9D1K0Q3_9FIRM</name>
<evidence type="ECO:0000313" key="6">
    <source>
        <dbReference type="Proteomes" id="UP000824141"/>
    </source>
</evidence>
<evidence type="ECO:0000259" key="4">
    <source>
        <dbReference type="PROSITE" id="PS01124"/>
    </source>
</evidence>
<evidence type="ECO:0000256" key="3">
    <source>
        <dbReference type="ARBA" id="ARBA00023163"/>
    </source>
</evidence>
<keyword evidence="1" id="KW-0805">Transcription regulation</keyword>
<protein>
    <submittedName>
        <fullName evidence="5">Helix-turn-helix transcriptional regulator</fullName>
    </submittedName>
</protein>
<dbReference type="Pfam" id="PF12833">
    <property type="entry name" value="HTH_18"/>
    <property type="match status" value="1"/>
</dbReference>
<dbReference type="PANTHER" id="PTHR43280:SF28">
    <property type="entry name" value="HTH-TYPE TRANSCRIPTIONAL ACTIVATOR RHAS"/>
    <property type="match status" value="1"/>
</dbReference>
<keyword evidence="3" id="KW-0804">Transcription</keyword>
<dbReference type="GO" id="GO:0043565">
    <property type="term" value="F:sequence-specific DNA binding"/>
    <property type="evidence" value="ECO:0007669"/>
    <property type="project" value="InterPro"/>
</dbReference>
<evidence type="ECO:0000313" key="5">
    <source>
        <dbReference type="EMBL" id="HIS77889.1"/>
    </source>
</evidence>
<dbReference type="AlphaFoldDB" id="A0A9D1K0Q3"/>
<organism evidence="5 6">
    <name type="scientific">Candidatus Caccousia stercoris</name>
    <dbReference type="NCBI Taxonomy" id="2840723"/>
    <lineage>
        <taxon>Bacteria</taxon>
        <taxon>Bacillati</taxon>
        <taxon>Bacillota</taxon>
        <taxon>Clostridia</taxon>
        <taxon>Eubacteriales</taxon>
        <taxon>Oscillospiraceae</taxon>
        <taxon>Oscillospiraceae incertae sedis</taxon>
        <taxon>Candidatus Caccousia</taxon>
    </lineage>
</organism>
<gene>
    <name evidence="5" type="ORF">IAD03_00820</name>
</gene>
<dbReference type="InterPro" id="IPR037923">
    <property type="entry name" value="HTH-like"/>
</dbReference>
<dbReference type="PANTHER" id="PTHR43280">
    <property type="entry name" value="ARAC-FAMILY TRANSCRIPTIONAL REGULATOR"/>
    <property type="match status" value="1"/>
</dbReference>
<dbReference type="Gene3D" id="1.10.10.60">
    <property type="entry name" value="Homeodomain-like"/>
    <property type="match status" value="2"/>
</dbReference>
<dbReference type="SMART" id="SM00342">
    <property type="entry name" value="HTH_ARAC"/>
    <property type="match status" value="1"/>
</dbReference>
<dbReference type="InterPro" id="IPR009057">
    <property type="entry name" value="Homeodomain-like_sf"/>
</dbReference>
<comment type="caution">
    <text evidence="5">The sequence shown here is derived from an EMBL/GenBank/DDBJ whole genome shotgun (WGS) entry which is preliminary data.</text>
</comment>
<proteinExistence type="predicted"/>
<sequence>MAVIDCSKEQYYATYGDGPWRFFWMHFSGCAADSFVRMVNGGGLRTADSDPARAAELFDQLDFMAHTPGRQTDLLLSLWIHQLLCELARTVECGPVSRHQAAMEEAASFLRAHLGEPIRVGDLAQKAGMSEFYFQRVFHEVMGQSPYDYLTRLRVERAKLLLLSSDHSVAEIAAMVGYSDARGLINSFKKREGCTPSCLRRKKAGERILP</sequence>
<reference evidence="5" key="2">
    <citation type="journal article" date="2021" name="PeerJ">
        <title>Extensive microbial diversity within the chicken gut microbiome revealed by metagenomics and culture.</title>
        <authorList>
            <person name="Gilroy R."/>
            <person name="Ravi A."/>
            <person name="Getino M."/>
            <person name="Pursley I."/>
            <person name="Horton D.L."/>
            <person name="Alikhan N.F."/>
            <person name="Baker D."/>
            <person name="Gharbi K."/>
            <person name="Hall N."/>
            <person name="Watson M."/>
            <person name="Adriaenssens E.M."/>
            <person name="Foster-Nyarko E."/>
            <person name="Jarju S."/>
            <person name="Secka A."/>
            <person name="Antonio M."/>
            <person name="Oren A."/>
            <person name="Chaudhuri R.R."/>
            <person name="La Ragione R."/>
            <person name="Hildebrand F."/>
            <person name="Pallen M.J."/>
        </authorList>
    </citation>
    <scope>NUCLEOTIDE SEQUENCE</scope>
    <source>
        <strain evidence="5">6086</strain>
    </source>
</reference>
<feature type="domain" description="HTH araC/xylS-type" evidence="4">
    <location>
        <begin position="104"/>
        <end position="202"/>
    </location>
</feature>
<dbReference type="SUPFAM" id="SSF51215">
    <property type="entry name" value="Regulatory protein AraC"/>
    <property type="match status" value="1"/>
</dbReference>
<dbReference type="EMBL" id="DVJM01000015">
    <property type="protein sequence ID" value="HIS77889.1"/>
    <property type="molecule type" value="Genomic_DNA"/>
</dbReference>
<dbReference type="GO" id="GO:0003700">
    <property type="term" value="F:DNA-binding transcription factor activity"/>
    <property type="evidence" value="ECO:0007669"/>
    <property type="project" value="InterPro"/>
</dbReference>
<reference evidence="5" key="1">
    <citation type="submission" date="2020-10" db="EMBL/GenBank/DDBJ databases">
        <authorList>
            <person name="Gilroy R."/>
        </authorList>
    </citation>
    <scope>NUCLEOTIDE SEQUENCE</scope>
    <source>
        <strain evidence="5">6086</strain>
    </source>
</reference>
<dbReference type="InterPro" id="IPR018062">
    <property type="entry name" value="HTH_AraC-typ_CS"/>
</dbReference>
<dbReference type="PROSITE" id="PS00041">
    <property type="entry name" value="HTH_ARAC_FAMILY_1"/>
    <property type="match status" value="1"/>
</dbReference>
<dbReference type="InterPro" id="IPR018060">
    <property type="entry name" value="HTH_AraC"/>
</dbReference>
<accession>A0A9D1K0Q3</accession>